<evidence type="ECO:0000313" key="14">
    <source>
        <dbReference type="Proteomes" id="UP000310708"/>
    </source>
</evidence>
<evidence type="ECO:0000313" key="5">
    <source>
        <dbReference type="EMBL" id="TIC30089.1"/>
    </source>
</evidence>
<evidence type="ECO:0000313" key="11">
    <source>
        <dbReference type="Proteomes" id="UP000307169"/>
    </source>
</evidence>
<sequence length="134" mass="15012">MLRNLLPKIQPVVGTRAASTFAKITLCGNIAEPEIKTGKNGKDYARLPLATSVSVAPAEDGQPQEETNWHTVFAFGEQVERIRNLRKGSLLYVEADYSLQKYQQDENSPIYKLPSIRARSIKVLKRSAPKENIE</sequence>
<evidence type="ECO:0000256" key="2">
    <source>
        <dbReference type="PIRNR" id="PIRNR002070"/>
    </source>
</evidence>
<keyword evidence="1 2" id="KW-0238">DNA-binding</keyword>
<dbReference type="InterPro" id="IPR011344">
    <property type="entry name" value="ssDNA-bd"/>
</dbReference>
<dbReference type="InterPro" id="IPR000424">
    <property type="entry name" value="Primosome_PriB/ssb"/>
</dbReference>
<dbReference type="PANTHER" id="PTHR10302:SF0">
    <property type="entry name" value="SINGLE-STRANDED DNA-BINDING PROTEIN, MITOCHONDRIAL"/>
    <property type="match status" value="1"/>
</dbReference>
<dbReference type="GO" id="GO:0003697">
    <property type="term" value="F:single-stranded DNA binding"/>
    <property type="evidence" value="ECO:0007669"/>
    <property type="project" value="InterPro"/>
</dbReference>
<evidence type="ECO:0000256" key="1">
    <source>
        <dbReference type="ARBA" id="ARBA00023125"/>
    </source>
</evidence>
<dbReference type="Proteomes" id="UP000307169">
    <property type="component" value="Unassembled WGS sequence"/>
</dbReference>
<protein>
    <recommendedName>
        <fullName evidence="2">Single-stranded DNA-binding protein</fullName>
    </recommendedName>
</protein>
<accession>A0A4T0QR31</accession>
<dbReference type="PROSITE" id="PS50935">
    <property type="entry name" value="SSB"/>
    <property type="match status" value="1"/>
</dbReference>
<dbReference type="Proteomes" id="UP000309601">
    <property type="component" value="Unassembled WGS sequence"/>
</dbReference>
<dbReference type="Proteomes" id="UP000305647">
    <property type="component" value="Unassembled WGS sequence"/>
</dbReference>
<dbReference type="InterPro" id="IPR012340">
    <property type="entry name" value="NA-bd_OB-fold"/>
</dbReference>
<keyword evidence="2" id="KW-0496">Mitochondrion</keyword>
<dbReference type="NCBIfam" id="TIGR00621">
    <property type="entry name" value="ssb"/>
    <property type="match status" value="1"/>
</dbReference>
<dbReference type="PIRSF" id="PIRSF002070">
    <property type="entry name" value="SSB"/>
    <property type="match status" value="1"/>
</dbReference>
<evidence type="ECO:0000313" key="13">
    <source>
        <dbReference type="Proteomes" id="UP000310685"/>
    </source>
</evidence>
<dbReference type="GO" id="GO:0006264">
    <property type="term" value="P:mitochondrial DNA replication"/>
    <property type="evidence" value="ECO:0007669"/>
    <property type="project" value="TreeGrafter"/>
</dbReference>
<reference evidence="9 10" key="1">
    <citation type="submission" date="2019-03" db="EMBL/GenBank/DDBJ databases">
        <title>Sequencing 25 genomes of Wallemia mellicola.</title>
        <authorList>
            <person name="Gostincar C."/>
        </authorList>
    </citation>
    <scope>NUCLEOTIDE SEQUENCE [LARGE SCALE GENOMIC DNA]</scope>
    <source>
        <strain evidence="4 11">EXF-1262</strain>
        <strain evidence="8 12">EXF-1274</strain>
        <strain evidence="6 9">EXF-1277</strain>
        <strain evidence="3 13">EXF-6152</strain>
        <strain evidence="7 14">EXF-757</strain>
        <strain evidence="5 10">EXF-8738</strain>
    </source>
</reference>
<evidence type="ECO:0000313" key="6">
    <source>
        <dbReference type="EMBL" id="TIC60571.1"/>
    </source>
</evidence>
<dbReference type="SUPFAM" id="SSF50249">
    <property type="entry name" value="Nucleic acid-binding proteins"/>
    <property type="match status" value="1"/>
</dbReference>
<dbReference type="EMBL" id="SPRH01000025">
    <property type="protein sequence ID" value="TIC00060.1"/>
    <property type="molecule type" value="Genomic_DNA"/>
</dbReference>
<dbReference type="Gene3D" id="2.40.50.140">
    <property type="entry name" value="Nucleic acid-binding proteins"/>
    <property type="match status" value="1"/>
</dbReference>
<dbReference type="Proteomes" id="UP000310708">
    <property type="component" value="Unassembled WGS sequence"/>
</dbReference>
<dbReference type="Proteomes" id="UP000305362">
    <property type="component" value="Unassembled WGS sequence"/>
</dbReference>
<gene>
    <name evidence="7" type="ORF">E3Q01_03145</name>
    <name evidence="8" type="ORF">E3Q02_02600</name>
    <name evidence="6" type="ORF">E3Q03_03118</name>
    <name evidence="5" type="ORF">E3Q10_02239</name>
    <name evidence="4" type="ORF">E3Q17_02317</name>
    <name evidence="3" type="ORF">E3Q22_02617</name>
</gene>
<comment type="subcellular location">
    <subcellularLocation>
        <location evidence="2">Mitochondrion</location>
    </subcellularLocation>
</comment>
<evidence type="ECO:0000313" key="3">
    <source>
        <dbReference type="EMBL" id="TIB78439.1"/>
    </source>
</evidence>
<evidence type="ECO:0000313" key="10">
    <source>
        <dbReference type="Proteomes" id="UP000305647"/>
    </source>
</evidence>
<dbReference type="EMBL" id="SPRW01000027">
    <property type="protein sequence ID" value="TIC64541.1"/>
    <property type="molecule type" value="Genomic_DNA"/>
</dbReference>
<evidence type="ECO:0000313" key="4">
    <source>
        <dbReference type="EMBL" id="TIC00060.1"/>
    </source>
</evidence>
<evidence type="ECO:0000313" key="9">
    <source>
        <dbReference type="Proteomes" id="UP000305362"/>
    </source>
</evidence>
<dbReference type="CDD" id="cd04496">
    <property type="entry name" value="SSB_OBF"/>
    <property type="match status" value="1"/>
</dbReference>
<dbReference type="Pfam" id="PF00436">
    <property type="entry name" value="SSB"/>
    <property type="match status" value="1"/>
</dbReference>
<dbReference type="OMA" id="AFEMREN"/>
<dbReference type="EMBL" id="SPRO01000021">
    <property type="protein sequence ID" value="TIC30089.1"/>
    <property type="molecule type" value="Genomic_DNA"/>
</dbReference>
<evidence type="ECO:0000313" key="8">
    <source>
        <dbReference type="EMBL" id="TIC64541.1"/>
    </source>
</evidence>
<dbReference type="Proteomes" id="UP000310685">
    <property type="component" value="Unassembled WGS sequence"/>
</dbReference>
<proteinExistence type="predicted"/>
<dbReference type="AlphaFoldDB" id="A0A4T0QR31"/>
<name>A0A4T0QR31_9BASI</name>
<dbReference type="EMBL" id="SPRX01000042">
    <property type="protein sequence ID" value="TIC63806.1"/>
    <property type="molecule type" value="Genomic_DNA"/>
</dbReference>
<evidence type="ECO:0000313" key="7">
    <source>
        <dbReference type="EMBL" id="TIC63806.1"/>
    </source>
</evidence>
<dbReference type="OrthoDB" id="1078367at2759"/>
<dbReference type="GO" id="GO:0042645">
    <property type="term" value="C:mitochondrial nucleoid"/>
    <property type="evidence" value="ECO:0007669"/>
    <property type="project" value="TreeGrafter"/>
</dbReference>
<dbReference type="EMBL" id="SPRC01000026">
    <property type="protein sequence ID" value="TIB78439.1"/>
    <property type="molecule type" value="Genomic_DNA"/>
</dbReference>
<dbReference type="PANTHER" id="PTHR10302">
    <property type="entry name" value="SINGLE-STRANDED DNA-BINDING PROTEIN"/>
    <property type="match status" value="1"/>
</dbReference>
<dbReference type="EMBL" id="SPRV01000038">
    <property type="protein sequence ID" value="TIC60571.1"/>
    <property type="molecule type" value="Genomic_DNA"/>
</dbReference>
<evidence type="ECO:0000313" key="12">
    <source>
        <dbReference type="Proteomes" id="UP000309601"/>
    </source>
</evidence>
<comment type="caution">
    <text evidence="4">The sequence shown here is derived from an EMBL/GenBank/DDBJ whole genome shotgun (WGS) entry which is preliminary data.</text>
</comment>
<organism evidence="4 11">
    <name type="scientific">Wallemia mellicola</name>
    <dbReference type="NCBI Taxonomy" id="1708541"/>
    <lineage>
        <taxon>Eukaryota</taxon>
        <taxon>Fungi</taxon>
        <taxon>Dikarya</taxon>
        <taxon>Basidiomycota</taxon>
        <taxon>Wallemiomycotina</taxon>
        <taxon>Wallemiomycetes</taxon>
        <taxon>Wallemiales</taxon>
        <taxon>Wallemiaceae</taxon>
        <taxon>Wallemia</taxon>
    </lineage>
</organism>